<evidence type="ECO:0000313" key="2">
    <source>
        <dbReference type="Proteomes" id="UP001239397"/>
    </source>
</evidence>
<organism evidence="1 2">
    <name type="scientific">Amycolatopsis mongoliensis</name>
    <dbReference type="NCBI Taxonomy" id="715475"/>
    <lineage>
        <taxon>Bacteria</taxon>
        <taxon>Bacillati</taxon>
        <taxon>Actinomycetota</taxon>
        <taxon>Actinomycetes</taxon>
        <taxon>Pseudonocardiales</taxon>
        <taxon>Pseudonocardiaceae</taxon>
        <taxon>Amycolatopsis</taxon>
    </lineage>
</organism>
<dbReference type="EMBL" id="CP127295">
    <property type="protein sequence ID" value="WIY00994.1"/>
    <property type="molecule type" value="Genomic_DNA"/>
</dbReference>
<gene>
    <name evidence="1" type="ORF">QRX60_44290</name>
</gene>
<reference evidence="1 2" key="1">
    <citation type="submission" date="2023-06" db="EMBL/GenBank/DDBJ databases">
        <authorList>
            <person name="Oyuntsetseg B."/>
            <person name="Kim S.B."/>
        </authorList>
    </citation>
    <scope>NUCLEOTIDE SEQUENCE [LARGE SCALE GENOMIC DNA]</scope>
    <source>
        <strain evidence="1 2">4-36</strain>
    </source>
</reference>
<accession>A0A9Y2JQ83</accession>
<protein>
    <submittedName>
        <fullName evidence="1">Uncharacterized protein</fullName>
    </submittedName>
</protein>
<evidence type="ECO:0000313" key="1">
    <source>
        <dbReference type="EMBL" id="WIY00994.1"/>
    </source>
</evidence>
<name>A0A9Y2JQ83_9PSEU</name>
<dbReference type="Proteomes" id="UP001239397">
    <property type="component" value="Chromosome"/>
</dbReference>
<keyword evidence="2" id="KW-1185">Reference proteome</keyword>
<dbReference type="RefSeq" id="WP_285997455.1">
    <property type="nucleotide sequence ID" value="NZ_CP127295.1"/>
</dbReference>
<proteinExistence type="predicted"/>
<dbReference type="AlphaFoldDB" id="A0A9Y2JQ83"/>
<dbReference type="KEGG" id="amog:QRX60_44290"/>
<sequence>MAASRDPDDQACAARDLLEVARVGSRVVPVELAHCLGRHEPVPVLREYDFPRTHKIEVRVTVRRPLKHYPASTSHFHEAVEGGLFQDRCFRPDTPGVGPAGRAL</sequence>